<keyword evidence="1" id="KW-0812">Transmembrane</keyword>
<dbReference type="Pfam" id="PF13962">
    <property type="entry name" value="PGG"/>
    <property type="match status" value="1"/>
</dbReference>
<feature type="transmembrane region" description="Helical" evidence="1">
    <location>
        <begin position="456"/>
        <end position="476"/>
    </location>
</feature>
<dbReference type="Proteomes" id="UP000594261">
    <property type="component" value="Chromosome 11"/>
</dbReference>
<dbReference type="PANTHER" id="PTHR24177">
    <property type="entry name" value="CASKIN"/>
    <property type="match status" value="1"/>
</dbReference>
<keyword evidence="1" id="KW-0472">Membrane</keyword>
<dbReference type="Gramene" id="QL11p015694:mrna">
    <property type="protein sequence ID" value="QL11p015694:mrna"/>
    <property type="gene ID" value="QL11p015694"/>
</dbReference>
<evidence type="ECO:0000256" key="1">
    <source>
        <dbReference type="SAM" id="Phobius"/>
    </source>
</evidence>
<evidence type="ECO:0000313" key="4">
    <source>
        <dbReference type="Proteomes" id="UP000594261"/>
    </source>
</evidence>
<keyword evidence="1" id="KW-1133">Transmembrane helix</keyword>
<proteinExistence type="predicted"/>
<evidence type="ECO:0000259" key="2">
    <source>
        <dbReference type="Pfam" id="PF13962"/>
    </source>
</evidence>
<protein>
    <recommendedName>
        <fullName evidence="2">PGG domain-containing protein</fullName>
    </recommendedName>
</protein>
<dbReference type="InterPro" id="IPR026961">
    <property type="entry name" value="PGG_dom"/>
</dbReference>
<dbReference type="InterPro" id="IPR036770">
    <property type="entry name" value="Ankyrin_rpt-contain_sf"/>
</dbReference>
<feature type="transmembrane region" description="Helical" evidence="1">
    <location>
        <begin position="571"/>
        <end position="590"/>
    </location>
</feature>
<dbReference type="EMBL" id="LRBV02000011">
    <property type="status" value="NOT_ANNOTATED_CDS"/>
    <property type="molecule type" value="Genomic_DNA"/>
</dbReference>
<dbReference type="AlphaFoldDB" id="A0A7N2MWN2"/>
<dbReference type="InterPro" id="IPR002110">
    <property type="entry name" value="Ankyrin_rpt"/>
</dbReference>
<dbReference type="Gene3D" id="1.25.40.20">
    <property type="entry name" value="Ankyrin repeat-containing domain"/>
    <property type="match status" value="2"/>
</dbReference>
<feature type="domain" description="PGG" evidence="2">
    <location>
        <begin position="451"/>
        <end position="563"/>
    </location>
</feature>
<dbReference type="SUPFAM" id="SSF48403">
    <property type="entry name" value="Ankyrin repeat"/>
    <property type="match status" value="1"/>
</dbReference>
<evidence type="ECO:0000313" key="3">
    <source>
        <dbReference type="EnsemblPlants" id="QL11p015694:mrna"/>
    </source>
</evidence>
<feature type="transmembrane region" description="Helical" evidence="1">
    <location>
        <begin position="539"/>
        <end position="565"/>
    </location>
</feature>
<name>A0A7N2MWN2_QUELO</name>
<reference evidence="3 4" key="1">
    <citation type="journal article" date="2016" name="G3 (Bethesda)">
        <title>First Draft Assembly and Annotation of the Genome of a California Endemic Oak Quercus lobata Nee (Fagaceae).</title>
        <authorList>
            <person name="Sork V.L."/>
            <person name="Fitz-Gibbon S.T."/>
            <person name="Puiu D."/>
            <person name="Crepeau M."/>
            <person name="Gugger P.F."/>
            <person name="Sherman R."/>
            <person name="Stevens K."/>
            <person name="Langley C.H."/>
            <person name="Pellegrini M."/>
            <person name="Salzberg S.L."/>
        </authorList>
    </citation>
    <scope>NUCLEOTIDE SEQUENCE [LARGE SCALE GENOMIC DNA]</scope>
    <source>
        <strain evidence="3 4">cv. SW786</strain>
    </source>
</reference>
<accession>A0A7N2MWN2</accession>
<sequence>MTEKKEQLVDIVVQPSLPTSDRFSRDEFPTSKTDLELDRKKRDDCRALCLAALKGDWEIARSFLDKDRGMLHARLTKGQDTVLHIAVTAKNKNFIKALVEYVTVEELAIENINKDTGLSIAAVSGEVDIAELMIAKNNTLTMIRGTRQLIPFGMAAEAGHNEMAGYLYSKTEFDRLDCCERIKLFFIILNSDLYVMILSFVLPNLNLQITVLINMLHIALDILEKYPTMAYARDENNDGKTALHVLAQKAPDISSSSWLRIKAKDTSLKFQGFYKEGSLPISACKLLEMIWKQVLERSDEEISNLIRRPSGVLFDAAMSGNVEFLALLLCKYPDLLWEVNDKAQSVFHVAVLHRQVHVFNLIENIAAVKDYIVGNIDDDENNMLHLAGLLPQVERLGAPRANLQMQRELLWFKAVEKISRPFHMSMKNSEGMTPREVFNKTHRELLKVGEEAMKETANSCMLVATLISTVVFAAALTVPGASNNISNTPFFSKEQWFMIFILSNAVSLFTSAASIVLLLSILTSSYAQNEFVYSLHARLMFGLTTLFISITTMVLAFIAAIFLIFNYKLEWVPYAIASLACAPVILFLVLHSNLWADLIRSYYWSKFLFQPSKYRIFELEF</sequence>
<dbReference type="EnsemblPlants" id="QL11p015694:mrna">
    <property type="protein sequence ID" value="QL11p015694:mrna"/>
    <property type="gene ID" value="QL11p015694"/>
</dbReference>
<dbReference type="SMART" id="SM00248">
    <property type="entry name" value="ANK"/>
    <property type="match status" value="4"/>
</dbReference>
<dbReference type="PANTHER" id="PTHR24177:SF446">
    <property type="entry name" value="ANKYRIN REPEAT-CONTAINING PROTEIN NPR4-LIKE"/>
    <property type="match status" value="1"/>
</dbReference>
<feature type="transmembrane region" description="Helical" evidence="1">
    <location>
        <begin position="496"/>
        <end position="519"/>
    </location>
</feature>
<organism evidence="3 4">
    <name type="scientific">Quercus lobata</name>
    <name type="common">Valley oak</name>
    <dbReference type="NCBI Taxonomy" id="97700"/>
    <lineage>
        <taxon>Eukaryota</taxon>
        <taxon>Viridiplantae</taxon>
        <taxon>Streptophyta</taxon>
        <taxon>Embryophyta</taxon>
        <taxon>Tracheophyta</taxon>
        <taxon>Spermatophyta</taxon>
        <taxon>Magnoliopsida</taxon>
        <taxon>eudicotyledons</taxon>
        <taxon>Gunneridae</taxon>
        <taxon>Pentapetalae</taxon>
        <taxon>rosids</taxon>
        <taxon>fabids</taxon>
        <taxon>Fagales</taxon>
        <taxon>Fagaceae</taxon>
        <taxon>Quercus</taxon>
    </lineage>
</organism>
<dbReference type="GO" id="GO:0016020">
    <property type="term" value="C:membrane"/>
    <property type="evidence" value="ECO:0007669"/>
    <property type="project" value="TreeGrafter"/>
</dbReference>
<reference evidence="3" key="2">
    <citation type="submission" date="2021-01" db="UniProtKB">
        <authorList>
            <consortium name="EnsemblPlants"/>
        </authorList>
    </citation>
    <scope>IDENTIFICATION</scope>
</reference>
<keyword evidence="4" id="KW-1185">Reference proteome</keyword>
<dbReference type="InParanoid" id="A0A7N2MWN2"/>